<dbReference type="Proteomes" id="UP001341840">
    <property type="component" value="Unassembled WGS sequence"/>
</dbReference>
<gene>
    <name evidence="1" type="ORF">PIB30_037296</name>
</gene>
<organism evidence="1 2">
    <name type="scientific">Stylosanthes scabra</name>
    <dbReference type="NCBI Taxonomy" id="79078"/>
    <lineage>
        <taxon>Eukaryota</taxon>
        <taxon>Viridiplantae</taxon>
        <taxon>Streptophyta</taxon>
        <taxon>Embryophyta</taxon>
        <taxon>Tracheophyta</taxon>
        <taxon>Spermatophyta</taxon>
        <taxon>Magnoliopsida</taxon>
        <taxon>eudicotyledons</taxon>
        <taxon>Gunneridae</taxon>
        <taxon>Pentapetalae</taxon>
        <taxon>rosids</taxon>
        <taxon>fabids</taxon>
        <taxon>Fabales</taxon>
        <taxon>Fabaceae</taxon>
        <taxon>Papilionoideae</taxon>
        <taxon>50 kb inversion clade</taxon>
        <taxon>dalbergioids sensu lato</taxon>
        <taxon>Dalbergieae</taxon>
        <taxon>Pterocarpus clade</taxon>
        <taxon>Stylosanthes</taxon>
    </lineage>
</organism>
<sequence>MGRRVRDNDLRLITVTGSTRRSRNHTRSPHLPIIKSFSASLTVKKSSPTDFSLHQSYTHVLDKNGPEGPEMFVLDSKNISSPTEERTTLNKFASNILHQLLKWAGAPTILKKGS</sequence>
<evidence type="ECO:0000313" key="1">
    <source>
        <dbReference type="EMBL" id="MED6195371.1"/>
    </source>
</evidence>
<name>A0ABU6XDB5_9FABA</name>
<evidence type="ECO:0000313" key="2">
    <source>
        <dbReference type="Proteomes" id="UP001341840"/>
    </source>
</evidence>
<comment type="caution">
    <text evidence="1">The sequence shown here is derived from an EMBL/GenBank/DDBJ whole genome shotgun (WGS) entry which is preliminary data.</text>
</comment>
<reference evidence="1 2" key="1">
    <citation type="journal article" date="2023" name="Plants (Basel)">
        <title>Bridging the Gap: Combining Genomics and Transcriptomics Approaches to Understand Stylosanthes scabra, an Orphan Legume from the Brazilian Caatinga.</title>
        <authorList>
            <person name="Ferreira-Neto J.R.C."/>
            <person name="da Silva M.D."/>
            <person name="Binneck E."/>
            <person name="de Melo N.F."/>
            <person name="da Silva R.H."/>
            <person name="de Melo A.L.T.M."/>
            <person name="Pandolfi V."/>
            <person name="Bustamante F.O."/>
            <person name="Brasileiro-Vidal A.C."/>
            <person name="Benko-Iseppon A.M."/>
        </authorList>
    </citation>
    <scope>NUCLEOTIDE SEQUENCE [LARGE SCALE GENOMIC DNA]</scope>
    <source>
        <tissue evidence="1">Leaves</tissue>
    </source>
</reference>
<protein>
    <submittedName>
        <fullName evidence="1">Uncharacterized protein</fullName>
    </submittedName>
</protein>
<keyword evidence="2" id="KW-1185">Reference proteome</keyword>
<proteinExistence type="predicted"/>
<accession>A0ABU6XDB5</accession>
<dbReference type="EMBL" id="JASCZI010211635">
    <property type="protein sequence ID" value="MED6195371.1"/>
    <property type="molecule type" value="Genomic_DNA"/>
</dbReference>